<gene>
    <name evidence="2" type="ORF">GCM10025874_28330</name>
</gene>
<feature type="compositionally biased region" description="Polar residues" evidence="1">
    <location>
        <begin position="76"/>
        <end position="90"/>
    </location>
</feature>
<protein>
    <submittedName>
        <fullName evidence="2">Uncharacterized protein</fullName>
    </submittedName>
</protein>
<organism evidence="2 3">
    <name type="scientific">Arenivirga flava</name>
    <dbReference type="NCBI Taxonomy" id="1930060"/>
    <lineage>
        <taxon>Bacteria</taxon>
        <taxon>Bacillati</taxon>
        <taxon>Actinomycetota</taxon>
        <taxon>Actinomycetes</taxon>
        <taxon>Micrococcales</taxon>
        <taxon>Microbacteriaceae</taxon>
        <taxon>Arenivirga</taxon>
    </lineage>
</organism>
<evidence type="ECO:0000313" key="3">
    <source>
        <dbReference type="Proteomes" id="UP001157160"/>
    </source>
</evidence>
<dbReference type="AlphaFoldDB" id="A0AA37XCB8"/>
<accession>A0AA37XCB8</accession>
<reference evidence="2 3" key="1">
    <citation type="journal article" date="2014" name="Int. J. Syst. Evol. Microbiol.">
        <title>Complete genome sequence of Corynebacterium casei LMG S-19264T (=DSM 44701T), isolated from a smear-ripened cheese.</title>
        <authorList>
            <consortium name="US DOE Joint Genome Institute (JGI-PGF)"/>
            <person name="Walter F."/>
            <person name="Albersmeier A."/>
            <person name="Kalinowski J."/>
            <person name="Ruckert C."/>
        </authorList>
    </citation>
    <scope>NUCLEOTIDE SEQUENCE [LARGE SCALE GENOMIC DNA]</scope>
    <source>
        <strain evidence="2 3">NBRC 112289</strain>
    </source>
</reference>
<dbReference type="Proteomes" id="UP001157160">
    <property type="component" value="Unassembled WGS sequence"/>
</dbReference>
<keyword evidence="3" id="KW-1185">Reference proteome</keyword>
<name>A0AA37XCB8_9MICO</name>
<dbReference type="EMBL" id="BSUL01000001">
    <property type="protein sequence ID" value="GMA29580.1"/>
    <property type="molecule type" value="Genomic_DNA"/>
</dbReference>
<feature type="region of interest" description="Disordered" evidence="1">
    <location>
        <begin position="62"/>
        <end position="90"/>
    </location>
</feature>
<evidence type="ECO:0000313" key="2">
    <source>
        <dbReference type="EMBL" id="GMA29580.1"/>
    </source>
</evidence>
<proteinExistence type="predicted"/>
<sequence>MRVAEQLHDLARRVEPRLRVRLAETREHLLVRRIRSLAGLVGLEQVLCRQVAHAFTTPITTLLPSPTGTPPRATPMETSTASVSPAMSSR</sequence>
<evidence type="ECO:0000256" key="1">
    <source>
        <dbReference type="SAM" id="MobiDB-lite"/>
    </source>
</evidence>
<comment type="caution">
    <text evidence="2">The sequence shown here is derived from an EMBL/GenBank/DDBJ whole genome shotgun (WGS) entry which is preliminary data.</text>
</comment>